<reference evidence="2 3" key="1">
    <citation type="submission" date="2015-05" db="EMBL/GenBank/DDBJ databases">
        <title>Photobacterium galathea sp. nov.</title>
        <authorList>
            <person name="Machado H."/>
            <person name="Gram L."/>
        </authorList>
    </citation>
    <scope>NUCLEOTIDE SEQUENCE [LARGE SCALE GENOMIC DNA]</scope>
    <source>
        <strain evidence="2 3">DSM 25995</strain>
    </source>
</reference>
<evidence type="ECO:0000313" key="3">
    <source>
        <dbReference type="Proteomes" id="UP000036426"/>
    </source>
</evidence>
<dbReference type="Pfam" id="PF11174">
    <property type="entry name" value="DUF2970"/>
    <property type="match status" value="1"/>
</dbReference>
<keyword evidence="1" id="KW-1133">Transmembrane helix</keyword>
<organism evidence="2 3">
    <name type="scientific">Photobacterium aphoticum</name>
    <dbReference type="NCBI Taxonomy" id="754436"/>
    <lineage>
        <taxon>Bacteria</taxon>
        <taxon>Pseudomonadati</taxon>
        <taxon>Pseudomonadota</taxon>
        <taxon>Gammaproteobacteria</taxon>
        <taxon>Vibrionales</taxon>
        <taxon>Vibrionaceae</taxon>
        <taxon>Photobacterium</taxon>
    </lineage>
</organism>
<keyword evidence="3" id="KW-1185">Reference proteome</keyword>
<proteinExistence type="predicted"/>
<evidence type="ECO:0000313" key="2">
    <source>
        <dbReference type="EMBL" id="KLU99704.1"/>
    </source>
</evidence>
<comment type="caution">
    <text evidence="2">The sequence shown here is derived from an EMBL/GenBank/DDBJ whole genome shotgun (WGS) entry which is preliminary data.</text>
</comment>
<keyword evidence="1" id="KW-0472">Membrane</keyword>
<evidence type="ECO:0000256" key="1">
    <source>
        <dbReference type="SAM" id="Phobius"/>
    </source>
</evidence>
<dbReference type="InterPro" id="IPR021344">
    <property type="entry name" value="DUF2970"/>
</dbReference>
<dbReference type="PATRIC" id="fig|754436.4.peg.3423"/>
<dbReference type="Proteomes" id="UP000036426">
    <property type="component" value="Unassembled WGS sequence"/>
</dbReference>
<name>A0A0J1GJ59_9GAMM</name>
<dbReference type="AlphaFoldDB" id="A0A0J1GJ59"/>
<evidence type="ECO:0008006" key="4">
    <source>
        <dbReference type="Google" id="ProtNLM"/>
    </source>
</evidence>
<protein>
    <recommendedName>
        <fullName evidence="4">DUF2970 domain-containing protein</fullName>
    </recommendedName>
</protein>
<feature type="transmembrane region" description="Helical" evidence="1">
    <location>
        <begin position="47"/>
        <end position="72"/>
    </location>
</feature>
<accession>A0A0J1GJ59</accession>
<keyword evidence="1" id="KW-0812">Transmembrane</keyword>
<sequence>MSKLSSTQASTQASKPTLRQLLKSVFGALFGVQSDQHRQADFSQSRVWPYIVVGIAAIALFVAILIVISQWVSR</sequence>
<gene>
    <name evidence="2" type="ORF">ABT58_16140</name>
</gene>
<dbReference type="EMBL" id="LDOV01000029">
    <property type="protein sequence ID" value="KLU99704.1"/>
    <property type="molecule type" value="Genomic_DNA"/>
</dbReference>